<proteinExistence type="predicted"/>
<dbReference type="AlphaFoldDB" id="A0A9D2KAF0"/>
<evidence type="ECO:0000313" key="1">
    <source>
        <dbReference type="EMBL" id="HIZ88670.1"/>
    </source>
</evidence>
<evidence type="ECO:0000313" key="2">
    <source>
        <dbReference type="Proteomes" id="UP000824176"/>
    </source>
</evidence>
<dbReference type="Proteomes" id="UP000824176">
    <property type="component" value="Unassembled WGS sequence"/>
</dbReference>
<dbReference type="EMBL" id="DXAQ01000027">
    <property type="protein sequence ID" value="HIZ88670.1"/>
    <property type="molecule type" value="Genomic_DNA"/>
</dbReference>
<comment type="caution">
    <text evidence="1">The sequence shown here is derived from an EMBL/GenBank/DDBJ whole genome shotgun (WGS) entry which is preliminary data.</text>
</comment>
<reference evidence="1" key="2">
    <citation type="submission" date="2021-04" db="EMBL/GenBank/DDBJ databases">
        <authorList>
            <person name="Gilroy R."/>
        </authorList>
    </citation>
    <scope>NUCLEOTIDE SEQUENCE</scope>
    <source>
        <strain evidence="1">ChiW4-1371</strain>
    </source>
</reference>
<reference evidence="1" key="1">
    <citation type="journal article" date="2021" name="PeerJ">
        <title>Extensive microbial diversity within the chicken gut microbiome revealed by metagenomics and culture.</title>
        <authorList>
            <person name="Gilroy R."/>
            <person name="Ravi A."/>
            <person name="Getino M."/>
            <person name="Pursley I."/>
            <person name="Horton D.L."/>
            <person name="Alikhan N.F."/>
            <person name="Baker D."/>
            <person name="Gharbi K."/>
            <person name="Hall N."/>
            <person name="Watson M."/>
            <person name="Adriaenssens E.M."/>
            <person name="Foster-Nyarko E."/>
            <person name="Jarju S."/>
            <person name="Secka A."/>
            <person name="Antonio M."/>
            <person name="Oren A."/>
            <person name="Chaudhuri R.R."/>
            <person name="La Ragione R."/>
            <person name="Hildebrand F."/>
            <person name="Pallen M.J."/>
        </authorList>
    </citation>
    <scope>NUCLEOTIDE SEQUENCE</scope>
    <source>
        <strain evidence="1">ChiW4-1371</strain>
    </source>
</reference>
<organism evidence="1 2">
    <name type="scientific">Candidatus Mucispirillum faecigallinarum</name>
    <dbReference type="NCBI Taxonomy" id="2838699"/>
    <lineage>
        <taxon>Bacteria</taxon>
        <taxon>Pseudomonadati</taxon>
        <taxon>Deferribacterota</taxon>
        <taxon>Deferribacteres</taxon>
        <taxon>Deferribacterales</taxon>
        <taxon>Mucispirillaceae</taxon>
        <taxon>Mucispirillum</taxon>
    </lineage>
</organism>
<sequence length="464" mass="53483">MLDDIISKFSENKKLDKFEFSLRPNHDIDNPFTNISLNIIGNLKQSIDKTDKSTIAAVLLDEAEENINFSYKIYSQIVDMKPEEEGLLFKARLLEILDEIEDEHNYDGNPFTDLLNFTGILTNITENKINNDKLKNAFIITMLLFETMEEMRIRNIHVPYTLEFREYILNNQLTMLHVICARALQANDKSINNFIINEVLQYISRFAFNKNIDLCFDMLYFISLISDDESAEIITSIADELKKHSPYAASKMLVNYVNAGIIYTGDDSNKIVDFTCKNINNIHLINNIVYTCLLTDDAVCAEKILEYFVSGKKITKKLKLSFYQQLQVVYSVLQNEKKYAETAKERFALGDINAYFDAVDAYTSLGLYNNVKDELHSIACKKMPIYEYCYLLAEHKEYGLLIERFKMIKSIKDTKDAIKFMDDKGIAIYDNNTNKELLHILSEKAANNTNLAQHVQSLLSLITV</sequence>
<accession>A0A9D2KAF0</accession>
<name>A0A9D2KAF0_9BACT</name>
<gene>
    <name evidence="1" type="ORF">H9804_01895</name>
</gene>
<protein>
    <submittedName>
        <fullName evidence="1">Uncharacterized protein</fullName>
    </submittedName>
</protein>